<evidence type="ECO:0000313" key="11">
    <source>
        <dbReference type="WBParaSite" id="TREG1_82730.1"/>
    </source>
</evidence>
<feature type="chain" id="PRO_5041642723" description="TLC domain-containing protein" evidence="8">
    <location>
        <begin position="18"/>
        <end position="279"/>
    </location>
</feature>
<keyword evidence="3 7" id="KW-1133">Transmembrane helix</keyword>
<dbReference type="PANTHER" id="PTHR13439:SF4">
    <property type="entry name" value="TLC DOMAIN-CONTAINING PROTEIN"/>
    <property type="match status" value="1"/>
</dbReference>
<evidence type="ECO:0000256" key="1">
    <source>
        <dbReference type="ARBA" id="ARBA00004141"/>
    </source>
</evidence>
<evidence type="ECO:0000256" key="3">
    <source>
        <dbReference type="ARBA" id="ARBA00022989"/>
    </source>
</evidence>
<dbReference type="WBParaSite" id="TREG1_82730.1">
    <property type="protein sequence ID" value="TREG1_82730.1"/>
    <property type="gene ID" value="TREG1_82730"/>
</dbReference>
<proteinExistence type="predicted"/>
<dbReference type="GO" id="GO:0005886">
    <property type="term" value="C:plasma membrane"/>
    <property type="evidence" value="ECO:0007669"/>
    <property type="project" value="TreeGrafter"/>
</dbReference>
<feature type="domain" description="TLC" evidence="9">
    <location>
        <begin position="46"/>
        <end position="243"/>
    </location>
</feature>
<feature type="transmembrane region" description="Helical" evidence="7">
    <location>
        <begin position="86"/>
        <end position="106"/>
    </location>
</feature>
<protein>
    <recommendedName>
        <fullName evidence="9">TLC domain-containing protein</fullName>
    </recommendedName>
</protein>
<dbReference type="Pfam" id="PF03798">
    <property type="entry name" value="TRAM_LAG1_CLN8"/>
    <property type="match status" value="1"/>
</dbReference>
<feature type="transmembrane region" description="Helical" evidence="7">
    <location>
        <begin position="179"/>
        <end position="198"/>
    </location>
</feature>
<dbReference type="GO" id="GO:0055091">
    <property type="term" value="P:phospholipid homeostasis"/>
    <property type="evidence" value="ECO:0007669"/>
    <property type="project" value="TreeGrafter"/>
</dbReference>
<dbReference type="PANTHER" id="PTHR13439">
    <property type="entry name" value="CT120 PROTEIN"/>
    <property type="match status" value="1"/>
</dbReference>
<dbReference type="GO" id="GO:0007009">
    <property type="term" value="P:plasma membrane organization"/>
    <property type="evidence" value="ECO:0007669"/>
    <property type="project" value="TreeGrafter"/>
</dbReference>
<evidence type="ECO:0000256" key="2">
    <source>
        <dbReference type="ARBA" id="ARBA00022692"/>
    </source>
</evidence>
<keyword evidence="2 5" id="KW-0812">Transmembrane</keyword>
<evidence type="ECO:0000313" key="10">
    <source>
        <dbReference type="Proteomes" id="UP000050795"/>
    </source>
</evidence>
<feature type="transmembrane region" description="Helical" evidence="7">
    <location>
        <begin position="49"/>
        <end position="74"/>
    </location>
</feature>
<feature type="signal peptide" evidence="8">
    <location>
        <begin position="1"/>
        <end position="17"/>
    </location>
</feature>
<dbReference type="GO" id="GO:0071709">
    <property type="term" value="P:membrane assembly"/>
    <property type="evidence" value="ECO:0007669"/>
    <property type="project" value="TreeGrafter"/>
</dbReference>
<feature type="compositionally biased region" description="Low complexity" evidence="6">
    <location>
        <begin position="256"/>
        <end position="265"/>
    </location>
</feature>
<dbReference type="Proteomes" id="UP000050795">
    <property type="component" value="Unassembled WGS sequence"/>
</dbReference>
<evidence type="ECO:0000256" key="5">
    <source>
        <dbReference type="PROSITE-ProRule" id="PRU00205"/>
    </source>
</evidence>
<keyword evidence="10" id="KW-1185">Reference proteome</keyword>
<name>A0AA85K7I7_TRIRE</name>
<dbReference type="AlphaFoldDB" id="A0AA85K7I7"/>
<feature type="transmembrane region" description="Helical" evidence="7">
    <location>
        <begin position="210"/>
        <end position="232"/>
    </location>
</feature>
<evidence type="ECO:0000256" key="7">
    <source>
        <dbReference type="SAM" id="Phobius"/>
    </source>
</evidence>
<dbReference type="InterPro" id="IPR006634">
    <property type="entry name" value="TLC-dom"/>
</dbReference>
<keyword evidence="8" id="KW-0732">Signal</keyword>
<evidence type="ECO:0000256" key="6">
    <source>
        <dbReference type="SAM" id="MobiDB-lite"/>
    </source>
</evidence>
<dbReference type="SMART" id="SM00724">
    <property type="entry name" value="TLC"/>
    <property type="match status" value="1"/>
</dbReference>
<evidence type="ECO:0000256" key="8">
    <source>
        <dbReference type="SAM" id="SignalP"/>
    </source>
</evidence>
<organism evidence="10 11">
    <name type="scientific">Trichobilharzia regenti</name>
    <name type="common">Nasal bird schistosome</name>
    <dbReference type="NCBI Taxonomy" id="157069"/>
    <lineage>
        <taxon>Eukaryota</taxon>
        <taxon>Metazoa</taxon>
        <taxon>Spiralia</taxon>
        <taxon>Lophotrochozoa</taxon>
        <taxon>Platyhelminthes</taxon>
        <taxon>Trematoda</taxon>
        <taxon>Digenea</taxon>
        <taxon>Strigeidida</taxon>
        <taxon>Schistosomatoidea</taxon>
        <taxon>Schistosomatidae</taxon>
        <taxon>Trichobilharzia</taxon>
    </lineage>
</organism>
<reference evidence="10" key="1">
    <citation type="submission" date="2022-06" db="EMBL/GenBank/DDBJ databases">
        <authorList>
            <person name="Berger JAMES D."/>
            <person name="Berger JAMES D."/>
        </authorList>
    </citation>
    <scope>NUCLEOTIDE SEQUENCE [LARGE SCALE GENOMIC DNA]</scope>
</reference>
<feature type="transmembrane region" description="Helical" evidence="7">
    <location>
        <begin position="118"/>
        <end position="135"/>
    </location>
</feature>
<sequence>MFVISVFSIFFSIIFHAAVDKVAKNVNPLSHELSEIKDSKPKYVLRQNFVWQNSCISFVHALVSGVWSLSAFYFEPDSLTDLINEFSGYTLSLVSYSLGYFIFDSVHMAALHPHRSTAELLIHHFIIFLCFSSALLSGKYIGYAVVSLLPEVNSIFLHLRRLMNYLRVPKDNHFFRSICLLNIGTFIVFRFIVLSWMTRWIVINRDSIPFGYYCLGSIGLAILMVMNIVLFIRIVYADFLTNSTVSSAASMVASAGTGTSTTSSSKPHLTVHSSYMSTH</sequence>
<feature type="region of interest" description="Disordered" evidence="6">
    <location>
        <begin position="256"/>
        <end position="279"/>
    </location>
</feature>
<evidence type="ECO:0000256" key="4">
    <source>
        <dbReference type="ARBA" id="ARBA00023136"/>
    </source>
</evidence>
<dbReference type="GO" id="GO:0097035">
    <property type="term" value="P:regulation of membrane lipid distribution"/>
    <property type="evidence" value="ECO:0007669"/>
    <property type="project" value="TreeGrafter"/>
</dbReference>
<comment type="subcellular location">
    <subcellularLocation>
        <location evidence="1">Membrane</location>
        <topology evidence="1">Multi-pass membrane protein</topology>
    </subcellularLocation>
</comment>
<evidence type="ECO:0000259" key="9">
    <source>
        <dbReference type="PROSITE" id="PS50922"/>
    </source>
</evidence>
<dbReference type="InterPro" id="IPR050846">
    <property type="entry name" value="TLCD"/>
</dbReference>
<dbReference type="PROSITE" id="PS50922">
    <property type="entry name" value="TLC"/>
    <property type="match status" value="1"/>
</dbReference>
<accession>A0AA85K7I7</accession>
<reference evidence="11" key="2">
    <citation type="submission" date="2023-11" db="UniProtKB">
        <authorList>
            <consortium name="WormBaseParasite"/>
        </authorList>
    </citation>
    <scope>IDENTIFICATION</scope>
</reference>
<keyword evidence="4 5" id="KW-0472">Membrane</keyword>